<feature type="domain" description="RIO kinase" evidence="24">
    <location>
        <begin position="223"/>
        <end position="466"/>
    </location>
</feature>
<dbReference type="AlphaFoldDB" id="A0A8J2RC88"/>
<evidence type="ECO:0000256" key="11">
    <source>
        <dbReference type="ARBA" id="ARBA00022723"/>
    </source>
</evidence>
<evidence type="ECO:0000256" key="3">
    <source>
        <dbReference type="ARBA" id="ARBA00009196"/>
    </source>
</evidence>
<dbReference type="CDD" id="cd05146">
    <property type="entry name" value="RIO3_euk"/>
    <property type="match status" value="1"/>
</dbReference>
<evidence type="ECO:0000256" key="6">
    <source>
        <dbReference type="ARBA" id="ARBA00022517"/>
    </source>
</evidence>
<name>A0A8J2RC88_9CRUS</name>
<comment type="cofactor">
    <cofactor evidence="1 22">
        <name>Mg(2+)</name>
        <dbReference type="ChEBI" id="CHEBI:18420"/>
    </cofactor>
</comment>
<evidence type="ECO:0000256" key="21">
    <source>
        <dbReference type="ARBA" id="ARBA00068351"/>
    </source>
</evidence>
<feature type="compositionally biased region" description="Acidic residues" evidence="23">
    <location>
        <begin position="526"/>
        <end position="535"/>
    </location>
</feature>
<dbReference type="GO" id="GO:0045087">
    <property type="term" value="P:innate immune response"/>
    <property type="evidence" value="ECO:0007669"/>
    <property type="project" value="UniProtKB-KW"/>
</dbReference>
<dbReference type="PANTHER" id="PTHR45723">
    <property type="entry name" value="SERINE/THREONINE-PROTEIN KINASE RIO1"/>
    <property type="match status" value="1"/>
</dbReference>
<keyword evidence="13 22" id="KW-0418">Kinase</keyword>
<comment type="catalytic activity">
    <reaction evidence="19 22">
        <text>L-seryl-[protein] + ATP = O-phospho-L-seryl-[protein] + ADP + H(+)</text>
        <dbReference type="Rhea" id="RHEA:17989"/>
        <dbReference type="Rhea" id="RHEA-COMP:9863"/>
        <dbReference type="Rhea" id="RHEA-COMP:11604"/>
        <dbReference type="ChEBI" id="CHEBI:15378"/>
        <dbReference type="ChEBI" id="CHEBI:29999"/>
        <dbReference type="ChEBI" id="CHEBI:30616"/>
        <dbReference type="ChEBI" id="CHEBI:83421"/>
        <dbReference type="ChEBI" id="CHEBI:456216"/>
        <dbReference type="EC" id="2.7.11.1"/>
    </reaction>
</comment>
<dbReference type="SUPFAM" id="SSF56112">
    <property type="entry name" value="Protein kinase-like (PK-like)"/>
    <property type="match status" value="1"/>
</dbReference>
<keyword evidence="26" id="KW-1185">Reference proteome</keyword>
<evidence type="ECO:0000259" key="24">
    <source>
        <dbReference type="SMART" id="SM00090"/>
    </source>
</evidence>
<dbReference type="GO" id="GO:0051607">
    <property type="term" value="P:defense response to virus"/>
    <property type="evidence" value="ECO:0007669"/>
    <property type="project" value="UniProtKB-KW"/>
</dbReference>
<dbReference type="GO" id="GO:0005737">
    <property type="term" value="C:cytoplasm"/>
    <property type="evidence" value="ECO:0007669"/>
    <property type="project" value="UniProtKB-SubCell"/>
</dbReference>
<reference evidence="25" key="1">
    <citation type="submission" date="2021-11" db="EMBL/GenBank/DDBJ databases">
        <authorList>
            <person name="Schell T."/>
        </authorList>
    </citation>
    <scope>NUCLEOTIDE SEQUENCE</scope>
    <source>
        <strain evidence="25">M5</strain>
    </source>
</reference>
<evidence type="ECO:0000256" key="13">
    <source>
        <dbReference type="ARBA" id="ARBA00022777"/>
    </source>
</evidence>
<evidence type="ECO:0000256" key="20">
    <source>
        <dbReference type="ARBA" id="ARBA00064322"/>
    </source>
</evidence>
<evidence type="ECO:0000256" key="5">
    <source>
        <dbReference type="ARBA" id="ARBA00022490"/>
    </source>
</evidence>
<evidence type="ECO:0000256" key="8">
    <source>
        <dbReference type="ARBA" id="ARBA00022553"/>
    </source>
</evidence>
<dbReference type="InterPro" id="IPR018934">
    <property type="entry name" value="RIO_dom"/>
</dbReference>
<evidence type="ECO:0000256" key="1">
    <source>
        <dbReference type="ARBA" id="ARBA00001946"/>
    </source>
</evidence>
<feature type="compositionally biased region" description="Basic and acidic residues" evidence="23">
    <location>
        <begin position="516"/>
        <end position="525"/>
    </location>
</feature>
<dbReference type="Gene3D" id="1.10.510.10">
    <property type="entry name" value="Transferase(Phosphotransferase) domain 1"/>
    <property type="match status" value="1"/>
</dbReference>
<sequence>MSTAKTSSSVIAWGGKAVEDVAGNVSFTDVMSEDLAKNLQTKEDLSQWPELTGAGVMDEASGGTLVQETVSDEMLAQLLQLQFDQEYDRALGKEEAKKNGTSKVGVSLSNYRKIPKGSFLDEDSDSFDDEEWDKAHPNWDSFESAEKETPVIPKSGYAKKGGEIITKHDTVITGRKNACKAMQLEQLQIGDGGGFDMKLSNKVYNNLKTFSHQEQKRAARLNDKHEKATSTMAIDPRSRLILFRLVDNNILERVNGVISTGKEAVILHAEGGKNEEVIVPRECAIKVFKTTLNEFKTRDKYIAEDYRFKNRFSKQNPRKIIHMWAEKEYHNLSRMRESGLPCPEVVLLKKHVLVMAFIGHDGRPAPKLREAILSTAEVDLAYNQTVSMLHKMFNECHLVHADLSEYNILWHEQQCWLIDVSQAVEPSHPHGLEFLYRDCTNVSNFFQRLGAKDVVSPAELFSSVSGFSVDGLEADVLSQIRDYERNEEHLTVSHPDQKLYPFDYCWQKSQEARVQQKVESQKEEGFESEEQQSQQ</sequence>
<dbReference type="Pfam" id="PF01163">
    <property type="entry name" value="RIO1"/>
    <property type="match status" value="1"/>
</dbReference>
<proteinExistence type="inferred from homology"/>
<dbReference type="InterPro" id="IPR011009">
    <property type="entry name" value="Kinase-like_dom_sf"/>
</dbReference>
<feature type="region of interest" description="Disordered" evidence="23">
    <location>
        <begin position="516"/>
        <end position="535"/>
    </location>
</feature>
<keyword evidence="5" id="KW-0963">Cytoplasm</keyword>
<comment type="subunit">
    <text evidence="20">Interacts with CASP10. Interacts with IRF3; RIOK3 probably mediates the interaction of TBK1 with IRF3. Associated with 40S pre-ribosomal particles.</text>
</comment>
<keyword evidence="14" id="KW-0067">ATP-binding</keyword>
<dbReference type="GO" id="GO:0005524">
    <property type="term" value="F:ATP binding"/>
    <property type="evidence" value="ECO:0007669"/>
    <property type="project" value="UniProtKB-UniRule"/>
</dbReference>
<evidence type="ECO:0000256" key="17">
    <source>
        <dbReference type="ARBA" id="ARBA00023118"/>
    </source>
</evidence>
<evidence type="ECO:0000256" key="4">
    <source>
        <dbReference type="ARBA" id="ARBA00012513"/>
    </source>
</evidence>
<keyword evidence="7 22" id="KW-0723">Serine/threonine-protein kinase</keyword>
<comment type="catalytic activity">
    <reaction evidence="18 22">
        <text>L-threonyl-[protein] + ATP = O-phospho-L-threonyl-[protein] + ADP + H(+)</text>
        <dbReference type="Rhea" id="RHEA:46608"/>
        <dbReference type="Rhea" id="RHEA-COMP:11060"/>
        <dbReference type="Rhea" id="RHEA-COMP:11605"/>
        <dbReference type="ChEBI" id="CHEBI:15378"/>
        <dbReference type="ChEBI" id="CHEBI:30013"/>
        <dbReference type="ChEBI" id="CHEBI:30616"/>
        <dbReference type="ChEBI" id="CHEBI:61977"/>
        <dbReference type="ChEBI" id="CHEBI:456216"/>
        <dbReference type="EC" id="2.7.11.1"/>
    </reaction>
</comment>
<keyword evidence="10 22" id="KW-0808">Transferase</keyword>
<evidence type="ECO:0000256" key="23">
    <source>
        <dbReference type="SAM" id="MobiDB-lite"/>
    </source>
</evidence>
<dbReference type="InterPro" id="IPR000687">
    <property type="entry name" value="RIO_kinase"/>
</dbReference>
<dbReference type="PIRSF" id="PIRSF038146">
    <property type="entry name" value="Ser/Thr_PK_RIO3"/>
    <property type="match status" value="1"/>
</dbReference>
<evidence type="ECO:0000313" key="25">
    <source>
        <dbReference type="EMBL" id="CAH0101482.1"/>
    </source>
</evidence>
<dbReference type="InterPro" id="IPR018935">
    <property type="entry name" value="RIO_kinase_CS"/>
</dbReference>
<comment type="caution">
    <text evidence="25">The sequence shown here is derived from an EMBL/GenBank/DDBJ whole genome shotgun (WGS) entry which is preliminary data.</text>
</comment>
<keyword evidence="9" id="KW-0399">Innate immunity</keyword>
<keyword evidence="17" id="KW-0051">Antiviral defense</keyword>
<dbReference type="EC" id="2.7.11.1" evidence="4 22"/>
<dbReference type="OrthoDB" id="205248at2759"/>
<dbReference type="FunFam" id="1.10.510.10:FF:000254">
    <property type="entry name" value="Serine/threonine-protein kinase RIO3"/>
    <property type="match status" value="1"/>
</dbReference>
<evidence type="ECO:0000256" key="12">
    <source>
        <dbReference type="ARBA" id="ARBA00022741"/>
    </source>
</evidence>
<organism evidence="25 26">
    <name type="scientific">Daphnia galeata</name>
    <dbReference type="NCBI Taxonomy" id="27404"/>
    <lineage>
        <taxon>Eukaryota</taxon>
        <taxon>Metazoa</taxon>
        <taxon>Ecdysozoa</taxon>
        <taxon>Arthropoda</taxon>
        <taxon>Crustacea</taxon>
        <taxon>Branchiopoda</taxon>
        <taxon>Diplostraca</taxon>
        <taxon>Cladocera</taxon>
        <taxon>Anomopoda</taxon>
        <taxon>Daphniidae</taxon>
        <taxon>Daphnia</taxon>
    </lineage>
</organism>
<keyword evidence="8" id="KW-0597">Phosphoprotein</keyword>
<protein>
    <recommendedName>
        <fullName evidence="21 22">Serine/threonine-protein kinase RIO3</fullName>
        <ecNumber evidence="4 22">2.7.11.1</ecNumber>
    </recommendedName>
</protein>
<accession>A0A8J2RC88</accession>
<dbReference type="Proteomes" id="UP000789390">
    <property type="component" value="Unassembled WGS sequence"/>
</dbReference>
<evidence type="ECO:0000256" key="7">
    <source>
        <dbReference type="ARBA" id="ARBA00022527"/>
    </source>
</evidence>
<dbReference type="GO" id="GO:0046872">
    <property type="term" value="F:metal ion binding"/>
    <property type="evidence" value="ECO:0007669"/>
    <property type="project" value="UniProtKB-UniRule"/>
</dbReference>
<evidence type="ECO:0000256" key="9">
    <source>
        <dbReference type="ARBA" id="ARBA00022588"/>
    </source>
</evidence>
<evidence type="ECO:0000256" key="22">
    <source>
        <dbReference type="PIRNR" id="PIRNR038146"/>
    </source>
</evidence>
<evidence type="ECO:0000256" key="14">
    <source>
        <dbReference type="ARBA" id="ARBA00022840"/>
    </source>
</evidence>
<evidence type="ECO:0000256" key="10">
    <source>
        <dbReference type="ARBA" id="ARBA00022679"/>
    </source>
</evidence>
<dbReference type="InterPro" id="IPR051272">
    <property type="entry name" value="RIO-type_Ser/Thr_kinase"/>
</dbReference>
<evidence type="ECO:0000313" key="26">
    <source>
        <dbReference type="Proteomes" id="UP000789390"/>
    </source>
</evidence>
<dbReference type="SMART" id="SM00090">
    <property type="entry name" value="RIO"/>
    <property type="match status" value="1"/>
</dbReference>
<keyword evidence="6" id="KW-0690">Ribosome biogenesis</keyword>
<comment type="similarity">
    <text evidence="3 22">Belongs to the protein kinase superfamily. RIO-type Ser/Thr kinase family.</text>
</comment>
<evidence type="ECO:0000256" key="16">
    <source>
        <dbReference type="ARBA" id="ARBA00022859"/>
    </source>
</evidence>
<gene>
    <name evidence="25" type="ORF">DGAL_LOCUS3814</name>
</gene>
<evidence type="ECO:0000256" key="18">
    <source>
        <dbReference type="ARBA" id="ARBA00047899"/>
    </source>
</evidence>
<dbReference type="PROSITE" id="PS01245">
    <property type="entry name" value="RIO1"/>
    <property type="match status" value="1"/>
</dbReference>
<keyword evidence="11 22" id="KW-0479">Metal-binding</keyword>
<comment type="subcellular location">
    <subcellularLocation>
        <location evidence="2">Cytoplasm</location>
    </subcellularLocation>
</comment>
<dbReference type="EMBL" id="CAKKLH010000057">
    <property type="protein sequence ID" value="CAH0101482.1"/>
    <property type="molecule type" value="Genomic_DNA"/>
</dbReference>
<evidence type="ECO:0000256" key="19">
    <source>
        <dbReference type="ARBA" id="ARBA00048679"/>
    </source>
</evidence>
<dbReference type="GO" id="GO:0004674">
    <property type="term" value="F:protein serine/threonine kinase activity"/>
    <property type="evidence" value="ECO:0007669"/>
    <property type="project" value="UniProtKB-UniRule"/>
</dbReference>
<evidence type="ECO:0000256" key="15">
    <source>
        <dbReference type="ARBA" id="ARBA00022842"/>
    </source>
</evidence>
<dbReference type="GO" id="GO:0042254">
    <property type="term" value="P:ribosome biogenesis"/>
    <property type="evidence" value="ECO:0007669"/>
    <property type="project" value="UniProtKB-KW"/>
</dbReference>
<evidence type="ECO:0000256" key="2">
    <source>
        <dbReference type="ARBA" id="ARBA00004496"/>
    </source>
</evidence>
<dbReference type="Gene3D" id="3.30.200.20">
    <property type="entry name" value="Phosphorylase Kinase, domain 1"/>
    <property type="match status" value="1"/>
</dbReference>
<dbReference type="InterPro" id="IPR017406">
    <property type="entry name" value="Ser/Thr_kinase_Rio3"/>
</dbReference>
<keyword evidence="16" id="KW-0391">Immunity</keyword>
<keyword evidence="15 22" id="KW-0460">Magnesium</keyword>
<dbReference type="FunFam" id="3.30.200.20:FF:000200">
    <property type="entry name" value="Serine/threonine-protein kinase RIO3"/>
    <property type="match status" value="1"/>
</dbReference>
<keyword evidence="12 22" id="KW-0547">Nucleotide-binding</keyword>